<gene>
    <name evidence="3" type="ORF">HNR67_005544</name>
</gene>
<proteinExistence type="predicted"/>
<comment type="caution">
    <text evidence="3">The sequence shown here is derived from an EMBL/GenBank/DDBJ whole genome shotgun (WGS) entry which is preliminary data.</text>
</comment>
<feature type="compositionally biased region" description="Polar residues" evidence="1">
    <location>
        <begin position="8"/>
        <end position="17"/>
    </location>
</feature>
<accession>A0A7W7CGK5</accession>
<keyword evidence="4" id="KW-1185">Reference proteome</keyword>
<sequence>MNRDLLQTARQRSTAGQYSPKHLAPQKVPDLKAAQVLYPRRRSRPGRLLANLFSRNDILLVATLCMTAGPVVAASSAPADLPNGFLFGAASAVAALAAFELLFHRHRQVREGTPLAGALVLIAMLAGLGSGLTVLYGLSGRLA</sequence>
<organism evidence="3 4">
    <name type="scientific">Crossiella cryophila</name>
    <dbReference type="NCBI Taxonomy" id="43355"/>
    <lineage>
        <taxon>Bacteria</taxon>
        <taxon>Bacillati</taxon>
        <taxon>Actinomycetota</taxon>
        <taxon>Actinomycetes</taxon>
        <taxon>Pseudonocardiales</taxon>
        <taxon>Pseudonocardiaceae</taxon>
        <taxon>Crossiella</taxon>
    </lineage>
</organism>
<feature type="transmembrane region" description="Helical" evidence="2">
    <location>
        <begin position="58"/>
        <end position="79"/>
    </location>
</feature>
<keyword evidence="2" id="KW-0812">Transmembrane</keyword>
<dbReference type="RefSeq" id="WP_185005179.1">
    <property type="nucleotide sequence ID" value="NZ_BAAAUI010000001.1"/>
</dbReference>
<protein>
    <submittedName>
        <fullName evidence="3">Uncharacterized protein</fullName>
    </submittedName>
</protein>
<name>A0A7W7CGK5_9PSEU</name>
<feature type="transmembrane region" description="Helical" evidence="2">
    <location>
        <begin position="85"/>
        <end position="103"/>
    </location>
</feature>
<evidence type="ECO:0000313" key="3">
    <source>
        <dbReference type="EMBL" id="MBB4679426.1"/>
    </source>
</evidence>
<dbReference type="AlphaFoldDB" id="A0A7W7CGK5"/>
<feature type="region of interest" description="Disordered" evidence="1">
    <location>
        <begin position="1"/>
        <end position="24"/>
    </location>
</feature>
<evidence type="ECO:0000256" key="1">
    <source>
        <dbReference type="SAM" id="MobiDB-lite"/>
    </source>
</evidence>
<reference evidence="3 4" key="1">
    <citation type="submission" date="2020-08" db="EMBL/GenBank/DDBJ databases">
        <title>Sequencing the genomes of 1000 actinobacteria strains.</title>
        <authorList>
            <person name="Klenk H.-P."/>
        </authorList>
    </citation>
    <scope>NUCLEOTIDE SEQUENCE [LARGE SCALE GENOMIC DNA]</scope>
    <source>
        <strain evidence="3 4">DSM 44230</strain>
    </source>
</reference>
<dbReference type="EMBL" id="JACHMH010000001">
    <property type="protein sequence ID" value="MBB4679426.1"/>
    <property type="molecule type" value="Genomic_DNA"/>
</dbReference>
<feature type="transmembrane region" description="Helical" evidence="2">
    <location>
        <begin position="115"/>
        <end position="138"/>
    </location>
</feature>
<keyword evidence="2" id="KW-1133">Transmembrane helix</keyword>
<evidence type="ECO:0000313" key="4">
    <source>
        <dbReference type="Proteomes" id="UP000533598"/>
    </source>
</evidence>
<evidence type="ECO:0000256" key="2">
    <source>
        <dbReference type="SAM" id="Phobius"/>
    </source>
</evidence>
<keyword evidence="2" id="KW-0472">Membrane</keyword>
<dbReference type="Proteomes" id="UP000533598">
    <property type="component" value="Unassembled WGS sequence"/>
</dbReference>